<comment type="caution">
    <text evidence="2">The sequence shown here is derived from an EMBL/GenBank/DDBJ whole genome shotgun (WGS) entry which is preliminary data.</text>
</comment>
<name>A0A286UPJ7_9AGAM</name>
<organism evidence="2 3">
    <name type="scientific">Pyrrhoderma noxium</name>
    <dbReference type="NCBI Taxonomy" id="2282107"/>
    <lineage>
        <taxon>Eukaryota</taxon>
        <taxon>Fungi</taxon>
        <taxon>Dikarya</taxon>
        <taxon>Basidiomycota</taxon>
        <taxon>Agaricomycotina</taxon>
        <taxon>Agaricomycetes</taxon>
        <taxon>Hymenochaetales</taxon>
        <taxon>Hymenochaetaceae</taxon>
        <taxon>Pyrrhoderma</taxon>
    </lineage>
</organism>
<reference evidence="2 3" key="1">
    <citation type="journal article" date="2017" name="Mol. Ecol.">
        <title>Comparative and population genomic landscape of Phellinus noxius: A hypervariable fungus causing root rot in trees.</title>
        <authorList>
            <person name="Chung C.L."/>
            <person name="Lee T.J."/>
            <person name="Akiba M."/>
            <person name="Lee H.H."/>
            <person name="Kuo T.H."/>
            <person name="Liu D."/>
            <person name="Ke H.M."/>
            <person name="Yokoi T."/>
            <person name="Roa M.B."/>
            <person name="Lu M.J."/>
            <person name="Chang Y.Y."/>
            <person name="Ann P.J."/>
            <person name="Tsai J.N."/>
            <person name="Chen C.Y."/>
            <person name="Tzean S.S."/>
            <person name="Ota Y."/>
            <person name="Hattori T."/>
            <person name="Sahashi N."/>
            <person name="Liou R.F."/>
            <person name="Kikuchi T."/>
            <person name="Tsai I.J."/>
        </authorList>
    </citation>
    <scope>NUCLEOTIDE SEQUENCE [LARGE SCALE GENOMIC DNA]</scope>
    <source>
        <strain evidence="2 3">FFPRI411160</strain>
    </source>
</reference>
<accession>A0A286UPJ7</accession>
<feature type="region of interest" description="Disordered" evidence="1">
    <location>
        <begin position="24"/>
        <end position="49"/>
    </location>
</feature>
<evidence type="ECO:0000313" key="2">
    <source>
        <dbReference type="EMBL" id="PAV21531.1"/>
    </source>
</evidence>
<evidence type="ECO:0000313" key="3">
    <source>
        <dbReference type="Proteomes" id="UP000217199"/>
    </source>
</evidence>
<feature type="compositionally biased region" description="Polar residues" evidence="1">
    <location>
        <begin position="110"/>
        <end position="122"/>
    </location>
</feature>
<proteinExistence type="predicted"/>
<keyword evidence="3" id="KW-1185">Reference proteome</keyword>
<gene>
    <name evidence="2" type="ORF">PNOK_0148800</name>
</gene>
<feature type="region of interest" description="Disordered" evidence="1">
    <location>
        <begin position="97"/>
        <end position="122"/>
    </location>
</feature>
<dbReference type="Proteomes" id="UP000217199">
    <property type="component" value="Unassembled WGS sequence"/>
</dbReference>
<dbReference type="EMBL" id="NBII01000002">
    <property type="protein sequence ID" value="PAV21531.1"/>
    <property type="molecule type" value="Genomic_DNA"/>
</dbReference>
<protein>
    <submittedName>
        <fullName evidence="2">Uncharacterized protein</fullName>
    </submittedName>
</protein>
<dbReference type="AlphaFoldDB" id="A0A286UPJ7"/>
<feature type="compositionally biased region" description="Low complexity" evidence="1">
    <location>
        <begin position="97"/>
        <end position="108"/>
    </location>
</feature>
<sequence length="138" mass="14864">MNASLSNLKGDSISAFRATRDSTTSWDSMSGLKEVSTTQTTPKLSDHPKVPFEVIAAEAASSRHISSTSSSTANNQKKKVKVNLRWWLRRERHSISGSAAGKSVAGSGMTKPTTMDQKQSLFLTKNATTTSSTTITLQ</sequence>
<evidence type="ECO:0000256" key="1">
    <source>
        <dbReference type="SAM" id="MobiDB-lite"/>
    </source>
</evidence>
<dbReference type="InParanoid" id="A0A286UPJ7"/>